<dbReference type="Proteomes" id="UP000027265">
    <property type="component" value="Unassembled WGS sequence"/>
</dbReference>
<dbReference type="SUPFAM" id="SSF56112">
    <property type="entry name" value="Protein kinase-like (PK-like)"/>
    <property type="match status" value="1"/>
</dbReference>
<dbReference type="HOGENOM" id="CLU_000288_7_18_1"/>
<accession>A0A067PW05</accession>
<dbReference type="PANTHER" id="PTHR24418">
    <property type="entry name" value="TYROSINE-PROTEIN KINASE"/>
    <property type="match status" value="1"/>
</dbReference>
<evidence type="ECO:0000313" key="5">
    <source>
        <dbReference type="Proteomes" id="UP000027265"/>
    </source>
</evidence>
<evidence type="ECO:0000256" key="1">
    <source>
        <dbReference type="ARBA" id="ARBA00022741"/>
    </source>
</evidence>
<name>A0A067PW05_9AGAM</name>
<dbReference type="InterPro" id="IPR011009">
    <property type="entry name" value="Kinase-like_dom_sf"/>
</dbReference>
<dbReference type="OrthoDB" id="5966500at2759"/>
<evidence type="ECO:0000259" key="3">
    <source>
        <dbReference type="PROSITE" id="PS50011"/>
    </source>
</evidence>
<feature type="domain" description="Protein kinase" evidence="3">
    <location>
        <begin position="1"/>
        <end position="206"/>
    </location>
</feature>
<dbReference type="GO" id="GO:0005524">
    <property type="term" value="F:ATP binding"/>
    <property type="evidence" value="ECO:0007669"/>
    <property type="project" value="UniProtKB-KW"/>
</dbReference>
<dbReference type="InterPro" id="IPR000719">
    <property type="entry name" value="Prot_kinase_dom"/>
</dbReference>
<dbReference type="AlphaFoldDB" id="A0A067PW05"/>
<dbReference type="Gene3D" id="1.10.510.10">
    <property type="entry name" value="Transferase(Phosphotransferase) domain 1"/>
    <property type="match status" value="1"/>
</dbReference>
<dbReference type="STRING" id="933084.A0A067PW05"/>
<proteinExistence type="predicted"/>
<keyword evidence="1" id="KW-0547">Nucleotide-binding</keyword>
<dbReference type="PROSITE" id="PS50011">
    <property type="entry name" value="PROTEIN_KINASE_DOM"/>
    <property type="match status" value="1"/>
</dbReference>
<dbReference type="Pfam" id="PF07714">
    <property type="entry name" value="PK_Tyr_Ser-Thr"/>
    <property type="match status" value="1"/>
</dbReference>
<dbReference type="InParanoid" id="A0A067PW05"/>
<gene>
    <name evidence="4" type="ORF">JAAARDRAFT_57852</name>
</gene>
<sequence length="207" mass="22913">MNANIHVGAVINIVPDPSIILTTPRGIPVLDYLQHRRPNVNYADLLEVVIQVAKGLVHCHDLGILHGRVRCSNVLVDEDGLIKLVDVASYLLHSDEGYDVGDVVFWTAPELLANRDGSVSPTSATDVYSLAMTILEIFTGAPPFSEFKPRATSFVFRMEWRPGMIPLLRKPPGIPLDLWNILQACWDWDAPLRPTASSVLRQLEALA</sequence>
<evidence type="ECO:0000313" key="4">
    <source>
        <dbReference type="EMBL" id="KDQ58055.1"/>
    </source>
</evidence>
<dbReference type="GO" id="GO:0004672">
    <property type="term" value="F:protein kinase activity"/>
    <property type="evidence" value="ECO:0007669"/>
    <property type="project" value="InterPro"/>
</dbReference>
<dbReference type="InterPro" id="IPR050198">
    <property type="entry name" value="Non-receptor_tyrosine_kinases"/>
</dbReference>
<reference evidence="5" key="1">
    <citation type="journal article" date="2014" name="Proc. Natl. Acad. Sci. U.S.A.">
        <title>Extensive sampling of basidiomycete genomes demonstrates inadequacy of the white-rot/brown-rot paradigm for wood decay fungi.</title>
        <authorList>
            <person name="Riley R."/>
            <person name="Salamov A.A."/>
            <person name="Brown D.W."/>
            <person name="Nagy L.G."/>
            <person name="Floudas D."/>
            <person name="Held B.W."/>
            <person name="Levasseur A."/>
            <person name="Lombard V."/>
            <person name="Morin E."/>
            <person name="Otillar R."/>
            <person name="Lindquist E.A."/>
            <person name="Sun H."/>
            <person name="LaButti K.M."/>
            <person name="Schmutz J."/>
            <person name="Jabbour D."/>
            <person name="Luo H."/>
            <person name="Baker S.E."/>
            <person name="Pisabarro A.G."/>
            <person name="Walton J.D."/>
            <person name="Blanchette R.A."/>
            <person name="Henrissat B."/>
            <person name="Martin F."/>
            <person name="Cullen D."/>
            <person name="Hibbett D.S."/>
            <person name="Grigoriev I.V."/>
        </authorList>
    </citation>
    <scope>NUCLEOTIDE SEQUENCE [LARGE SCALE GENOMIC DNA]</scope>
    <source>
        <strain evidence="5">MUCL 33604</strain>
    </source>
</reference>
<keyword evidence="5" id="KW-1185">Reference proteome</keyword>
<organism evidence="4 5">
    <name type="scientific">Jaapia argillacea MUCL 33604</name>
    <dbReference type="NCBI Taxonomy" id="933084"/>
    <lineage>
        <taxon>Eukaryota</taxon>
        <taxon>Fungi</taxon>
        <taxon>Dikarya</taxon>
        <taxon>Basidiomycota</taxon>
        <taxon>Agaricomycotina</taxon>
        <taxon>Agaricomycetes</taxon>
        <taxon>Agaricomycetidae</taxon>
        <taxon>Jaapiales</taxon>
        <taxon>Jaapiaceae</taxon>
        <taxon>Jaapia</taxon>
    </lineage>
</organism>
<protein>
    <recommendedName>
        <fullName evidence="3">Protein kinase domain-containing protein</fullName>
    </recommendedName>
</protein>
<dbReference type="EMBL" id="KL197718">
    <property type="protein sequence ID" value="KDQ58055.1"/>
    <property type="molecule type" value="Genomic_DNA"/>
</dbReference>
<evidence type="ECO:0000256" key="2">
    <source>
        <dbReference type="ARBA" id="ARBA00022840"/>
    </source>
</evidence>
<keyword evidence="2" id="KW-0067">ATP-binding</keyword>
<dbReference type="InterPro" id="IPR001245">
    <property type="entry name" value="Ser-Thr/Tyr_kinase_cat_dom"/>
</dbReference>